<keyword evidence="3" id="KW-1185">Reference proteome</keyword>
<dbReference type="InterPro" id="IPR002818">
    <property type="entry name" value="DJ-1/PfpI"/>
</dbReference>
<name>A0ABS6S3R6_9BACT</name>
<dbReference type="InterPro" id="IPR050325">
    <property type="entry name" value="Prot/Nucl_acid_deglycase"/>
</dbReference>
<gene>
    <name evidence="2" type="ORF">HWQ67_15845</name>
</gene>
<proteinExistence type="predicted"/>
<evidence type="ECO:0000259" key="1">
    <source>
        <dbReference type="Pfam" id="PF01965"/>
    </source>
</evidence>
<dbReference type="PANTHER" id="PTHR48094:SF12">
    <property type="entry name" value="PARKINSON DISEASE PROTEIN 7 HOMOLOG"/>
    <property type="match status" value="1"/>
</dbReference>
<evidence type="ECO:0000313" key="3">
    <source>
        <dbReference type="Proteomes" id="UP001196980"/>
    </source>
</evidence>
<dbReference type="Proteomes" id="UP001196980">
    <property type="component" value="Unassembled WGS sequence"/>
</dbReference>
<dbReference type="CDD" id="cd03135">
    <property type="entry name" value="GATase1_DJ-1"/>
    <property type="match status" value="1"/>
</dbReference>
<reference evidence="2 3" key="1">
    <citation type="journal article" date="2020" name="J Geophys Res Biogeosci">
        <title>Magnetotaxis as an Adaptation to Enable Bacterial Shuttling of Microbial Sulfur and Sulfur Cycling Across Aquatic Oxic#Anoxic Interfaces.</title>
        <authorList>
            <person name="Li J."/>
            <person name="Liu P."/>
            <person name="Wang J."/>
            <person name="Roberts A.P."/>
            <person name="Pan Y."/>
        </authorList>
    </citation>
    <scope>NUCLEOTIDE SEQUENCE [LARGE SCALE GENOMIC DNA]</scope>
    <source>
        <strain evidence="2 3">MYR-1_YQ</strain>
    </source>
</reference>
<dbReference type="Pfam" id="PF01965">
    <property type="entry name" value="DJ-1_PfpI"/>
    <property type="match status" value="1"/>
</dbReference>
<evidence type="ECO:0000313" key="2">
    <source>
        <dbReference type="EMBL" id="MBV6343053.1"/>
    </source>
</evidence>
<dbReference type="InterPro" id="IPR006287">
    <property type="entry name" value="DJ-1"/>
</dbReference>
<protein>
    <submittedName>
        <fullName evidence="2">DJ-1/PfpI family protein</fullName>
    </submittedName>
</protein>
<dbReference type="RefSeq" id="WP_218253659.1">
    <property type="nucleotide sequence ID" value="NZ_JABXWD010000428.1"/>
</dbReference>
<organism evidence="2 3">
    <name type="scientific">Candidatus Magnetobacterium casense</name>
    <dbReference type="NCBI Taxonomy" id="1455061"/>
    <lineage>
        <taxon>Bacteria</taxon>
        <taxon>Pseudomonadati</taxon>
        <taxon>Nitrospirota</taxon>
        <taxon>Thermodesulfovibrionia</taxon>
        <taxon>Thermodesulfovibrionales</taxon>
        <taxon>Candidatus Magnetobacteriaceae</taxon>
        <taxon>Candidatus Magnetobacterium</taxon>
    </lineage>
</organism>
<comment type="caution">
    <text evidence="2">The sequence shown here is derived from an EMBL/GenBank/DDBJ whole genome shotgun (WGS) entry which is preliminary data.</text>
</comment>
<sequence>MERVLLLLAEGFEELEAVTIVDVLRRAEIDIVMAGLGDGVVTSARRIKIVPDMQLKDVDIERFDMVVLPGGQPGTDNLARDERVIRIVRAMNERGKYTAAICAAPYVLSEAGVLSGKRATSYPTFQERLKAAEVVKDERVVRDGTVITSQGPGTAIDFALELVELFKGSQKAQTIRQAMLCA</sequence>
<feature type="domain" description="DJ-1/PfpI" evidence="1">
    <location>
        <begin position="3"/>
        <end position="164"/>
    </location>
</feature>
<accession>A0ABS6S3R6</accession>
<dbReference type="PANTHER" id="PTHR48094">
    <property type="entry name" value="PROTEIN/NUCLEIC ACID DEGLYCASE DJ-1-RELATED"/>
    <property type="match status" value="1"/>
</dbReference>
<dbReference type="NCBIfam" id="TIGR01383">
    <property type="entry name" value="not_thiJ"/>
    <property type="match status" value="1"/>
</dbReference>
<dbReference type="EMBL" id="JABXWD010000428">
    <property type="protein sequence ID" value="MBV6343053.1"/>
    <property type="molecule type" value="Genomic_DNA"/>
</dbReference>